<dbReference type="Gene3D" id="3.40.50.300">
    <property type="entry name" value="P-loop containing nucleotide triphosphate hydrolases"/>
    <property type="match status" value="2"/>
</dbReference>
<feature type="transmembrane region" description="Helical" evidence="7">
    <location>
        <begin position="1071"/>
        <end position="1090"/>
    </location>
</feature>
<feature type="transmembrane region" description="Helical" evidence="7">
    <location>
        <begin position="1102"/>
        <end position="1120"/>
    </location>
</feature>
<feature type="domain" description="ABC transporter" evidence="8">
    <location>
        <begin position="1255"/>
        <end position="1491"/>
    </location>
</feature>
<dbReference type="SMART" id="SM00382">
    <property type="entry name" value="AAA"/>
    <property type="match status" value="2"/>
</dbReference>
<dbReference type="PROSITE" id="PS00211">
    <property type="entry name" value="ABC_TRANSPORTER_1"/>
    <property type="match status" value="1"/>
</dbReference>
<dbReference type="GO" id="GO:0016020">
    <property type="term" value="C:membrane"/>
    <property type="evidence" value="ECO:0007669"/>
    <property type="project" value="UniProtKB-SubCell"/>
</dbReference>
<feature type="transmembrane region" description="Helical" evidence="7">
    <location>
        <begin position="818"/>
        <end position="839"/>
    </location>
</feature>
<dbReference type="SMR" id="B4KIX1"/>
<feature type="transmembrane region" description="Helical" evidence="7">
    <location>
        <begin position="1032"/>
        <end position="1059"/>
    </location>
</feature>
<gene>
    <name evidence="9" type="primary">Dmoj\GI18234</name>
    <name evidence="9" type="ORF">Dmoj_GI18234</name>
</gene>
<dbReference type="Pfam" id="PF00005">
    <property type="entry name" value="ABC_tran"/>
    <property type="match status" value="2"/>
</dbReference>
<dbReference type="Pfam" id="PF23321">
    <property type="entry name" value="R1_ABCA1"/>
    <property type="match status" value="1"/>
</dbReference>
<evidence type="ECO:0000256" key="1">
    <source>
        <dbReference type="ARBA" id="ARBA00004141"/>
    </source>
</evidence>
<dbReference type="KEGG" id="dmo:Dmoj_GI18234"/>
<reference evidence="9 10" key="1">
    <citation type="journal article" date="2007" name="Nature">
        <title>Evolution of genes and genomes on the Drosophila phylogeny.</title>
        <authorList>
            <consortium name="Drosophila 12 Genomes Consortium"/>
            <person name="Clark A.G."/>
            <person name="Eisen M.B."/>
            <person name="Smith D.R."/>
            <person name="Bergman C.M."/>
            <person name="Oliver B."/>
            <person name="Markow T.A."/>
            <person name="Kaufman T.C."/>
            <person name="Kellis M."/>
            <person name="Gelbart W."/>
            <person name="Iyer V.N."/>
            <person name="Pollard D.A."/>
            <person name="Sackton T.B."/>
            <person name="Larracuente A.M."/>
            <person name="Singh N.D."/>
            <person name="Abad J.P."/>
            <person name="Abt D.N."/>
            <person name="Adryan B."/>
            <person name="Aguade M."/>
            <person name="Akashi H."/>
            <person name="Anderson W.W."/>
            <person name="Aquadro C.F."/>
            <person name="Ardell D.H."/>
            <person name="Arguello R."/>
            <person name="Artieri C.G."/>
            <person name="Barbash D.A."/>
            <person name="Barker D."/>
            <person name="Barsanti P."/>
            <person name="Batterham P."/>
            <person name="Batzoglou S."/>
            <person name="Begun D."/>
            <person name="Bhutkar A."/>
            <person name="Blanco E."/>
            <person name="Bosak S.A."/>
            <person name="Bradley R.K."/>
            <person name="Brand A.D."/>
            <person name="Brent M.R."/>
            <person name="Brooks A.N."/>
            <person name="Brown R.H."/>
            <person name="Butlin R.K."/>
            <person name="Caggese C."/>
            <person name="Calvi B.R."/>
            <person name="Bernardo de Carvalho A."/>
            <person name="Caspi A."/>
            <person name="Castrezana S."/>
            <person name="Celniker S.E."/>
            <person name="Chang J.L."/>
            <person name="Chapple C."/>
            <person name="Chatterji S."/>
            <person name="Chinwalla A."/>
            <person name="Civetta A."/>
            <person name="Clifton S.W."/>
            <person name="Comeron J.M."/>
            <person name="Costello J.C."/>
            <person name="Coyne J.A."/>
            <person name="Daub J."/>
            <person name="David R.G."/>
            <person name="Delcher A.L."/>
            <person name="Delehaunty K."/>
            <person name="Do C.B."/>
            <person name="Ebling H."/>
            <person name="Edwards K."/>
            <person name="Eickbush T."/>
            <person name="Evans J.D."/>
            <person name="Filipski A."/>
            <person name="Findeiss S."/>
            <person name="Freyhult E."/>
            <person name="Fulton L."/>
            <person name="Fulton R."/>
            <person name="Garcia A.C."/>
            <person name="Gardiner A."/>
            <person name="Garfield D.A."/>
            <person name="Garvin B.E."/>
            <person name="Gibson G."/>
            <person name="Gilbert D."/>
            <person name="Gnerre S."/>
            <person name="Godfrey J."/>
            <person name="Good R."/>
            <person name="Gotea V."/>
            <person name="Gravely B."/>
            <person name="Greenberg A.J."/>
            <person name="Griffiths-Jones S."/>
            <person name="Gross S."/>
            <person name="Guigo R."/>
            <person name="Gustafson E.A."/>
            <person name="Haerty W."/>
            <person name="Hahn M.W."/>
            <person name="Halligan D.L."/>
            <person name="Halpern A.L."/>
            <person name="Halter G.M."/>
            <person name="Han M.V."/>
            <person name="Heger A."/>
            <person name="Hillier L."/>
            <person name="Hinrichs A.S."/>
            <person name="Holmes I."/>
            <person name="Hoskins R.A."/>
            <person name="Hubisz M.J."/>
            <person name="Hultmark D."/>
            <person name="Huntley M.A."/>
            <person name="Jaffe D.B."/>
            <person name="Jagadeeshan S."/>
            <person name="Jeck W.R."/>
            <person name="Johnson J."/>
            <person name="Jones C.D."/>
            <person name="Jordan W.C."/>
            <person name="Karpen G.H."/>
            <person name="Kataoka E."/>
            <person name="Keightley P.D."/>
            <person name="Kheradpour P."/>
            <person name="Kirkness E.F."/>
            <person name="Koerich L.B."/>
            <person name="Kristiansen K."/>
            <person name="Kudrna D."/>
            <person name="Kulathinal R.J."/>
            <person name="Kumar S."/>
            <person name="Kwok R."/>
            <person name="Lander E."/>
            <person name="Langley C.H."/>
            <person name="Lapoint R."/>
            <person name="Lazzaro B.P."/>
            <person name="Lee S.J."/>
            <person name="Levesque L."/>
            <person name="Li R."/>
            <person name="Lin C.F."/>
            <person name="Lin M.F."/>
            <person name="Lindblad-Toh K."/>
            <person name="Llopart A."/>
            <person name="Long M."/>
            <person name="Low L."/>
            <person name="Lozovsky E."/>
            <person name="Lu J."/>
            <person name="Luo M."/>
            <person name="Machado C.A."/>
            <person name="Makalowski W."/>
            <person name="Marzo M."/>
            <person name="Matsuda M."/>
            <person name="Matzkin L."/>
            <person name="McAllister B."/>
            <person name="McBride C.S."/>
            <person name="McKernan B."/>
            <person name="McKernan K."/>
            <person name="Mendez-Lago M."/>
            <person name="Minx P."/>
            <person name="Mollenhauer M.U."/>
            <person name="Montooth K."/>
            <person name="Mount S.M."/>
            <person name="Mu X."/>
            <person name="Myers E."/>
            <person name="Negre B."/>
            <person name="Newfeld S."/>
            <person name="Nielsen R."/>
            <person name="Noor M.A."/>
            <person name="O'Grady P."/>
            <person name="Pachter L."/>
            <person name="Papaceit M."/>
            <person name="Parisi M.J."/>
            <person name="Parisi M."/>
            <person name="Parts L."/>
            <person name="Pedersen J.S."/>
            <person name="Pesole G."/>
            <person name="Phillippy A.M."/>
            <person name="Ponting C.P."/>
            <person name="Pop M."/>
            <person name="Porcelli D."/>
            <person name="Powell J.R."/>
            <person name="Prohaska S."/>
            <person name="Pruitt K."/>
            <person name="Puig M."/>
            <person name="Quesneville H."/>
            <person name="Ram K.R."/>
            <person name="Rand D."/>
            <person name="Rasmussen M.D."/>
            <person name="Reed L.K."/>
            <person name="Reenan R."/>
            <person name="Reily A."/>
            <person name="Remington K.A."/>
            <person name="Rieger T.T."/>
            <person name="Ritchie M.G."/>
            <person name="Robin C."/>
            <person name="Rogers Y.H."/>
            <person name="Rohde C."/>
            <person name="Rozas J."/>
            <person name="Rubenfield M.J."/>
            <person name="Ruiz A."/>
            <person name="Russo S."/>
            <person name="Salzberg S.L."/>
            <person name="Sanchez-Gracia A."/>
            <person name="Saranga D.J."/>
            <person name="Sato H."/>
            <person name="Schaeffer S.W."/>
            <person name="Schatz M.C."/>
            <person name="Schlenke T."/>
            <person name="Schwartz R."/>
            <person name="Segarra C."/>
            <person name="Singh R.S."/>
            <person name="Sirot L."/>
            <person name="Sirota M."/>
            <person name="Sisneros N.B."/>
            <person name="Smith C.D."/>
            <person name="Smith T.F."/>
            <person name="Spieth J."/>
            <person name="Stage D.E."/>
            <person name="Stark A."/>
            <person name="Stephan W."/>
            <person name="Strausberg R.L."/>
            <person name="Strempel S."/>
            <person name="Sturgill D."/>
            <person name="Sutton G."/>
            <person name="Sutton G.G."/>
            <person name="Tao W."/>
            <person name="Teichmann S."/>
            <person name="Tobari Y.N."/>
            <person name="Tomimura Y."/>
            <person name="Tsolas J.M."/>
            <person name="Valente V.L."/>
            <person name="Venter E."/>
            <person name="Venter J.C."/>
            <person name="Vicario S."/>
            <person name="Vieira F.G."/>
            <person name="Vilella A.J."/>
            <person name="Villasante A."/>
            <person name="Walenz B."/>
            <person name="Wang J."/>
            <person name="Wasserman M."/>
            <person name="Watts T."/>
            <person name="Wilson D."/>
            <person name="Wilson R.K."/>
            <person name="Wing R.A."/>
            <person name="Wolfner M.F."/>
            <person name="Wong A."/>
            <person name="Wong G.K."/>
            <person name="Wu C.I."/>
            <person name="Wu G."/>
            <person name="Yamamoto D."/>
            <person name="Yang H.P."/>
            <person name="Yang S.P."/>
            <person name="Yorke J.A."/>
            <person name="Yoshida K."/>
            <person name="Zdobnov E."/>
            <person name="Zhang P."/>
            <person name="Zhang Y."/>
            <person name="Zimin A.V."/>
            <person name="Baldwin J."/>
            <person name="Abdouelleil A."/>
            <person name="Abdulkadir J."/>
            <person name="Abebe A."/>
            <person name="Abera B."/>
            <person name="Abreu J."/>
            <person name="Acer S.C."/>
            <person name="Aftuck L."/>
            <person name="Alexander A."/>
            <person name="An P."/>
            <person name="Anderson E."/>
            <person name="Anderson S."/>
            <person name="Arachi H."/>
            <person name="Azer M."/>
            <person name="Bachantsang P."/>
            <person name="Barry A."/>
            <person name="Bayul T."/>
            <person name="Berlin A."/>
            <person name="Bessette D."/>
            <person name="Bloom T."/>
            <person name="Blye J."/>
            <person name="Boguslavskiy L."/>
            <person name="Bonnet C."/>
            <person name="Boukhgalter B."/>
            <person name="Bourzgui I."/>
            <person name="Brown A."/>
            <person name="Cahill P."/>
            <person name="Channer S."/>
            <person name="Cheshatsang Y."/>
            <person name="Chuda L."/>
            <person name="Citroen M."/>
            <person name="Collymore A."/>
            <person name="Cooke P."/>
            <person name="Costello M."/>
            <person name="D'Aco K."/>
            <person name="Daza R."/>
            <person name="De Haan G."/>
            <person name="DeGray S."/>
            <person name="DeMaso C."/>
            <person name="Dhargay N."/>
            <person name="Dooley K."/>
            <person name="Dooley E."/>
            <person name="Doricent M."/>
            <person name="Dorje P."/>
            <person name="Dorjee K."/>
            <person name="Dupes A."/>
            <person name="Elong R."/>
            <person name="Falk J."/>
            <person name="Farina A."/>
            <person name="Faro S."/>
            <person name="Ferguson D."/>
            <person name="Fisher S."/>
            <person name="Foley C.D."/>
            <person name="Franke A."/>
            <person name="Friedrich D."/>
            <person name="Gadbois L."/>
            <person name="Gearin G."/>
            <person name="Gearin C.R."/>
            <person name="Giannoukos G."/>
            <person name="Goode T."/>
            <person name="Graham J."/>
            <person name="Grandbois E."/>
            <person name="Grewal S."/>
            <person name="Gyaltsen K."/>
            <person name="Hafez N."/>
            <person name="Hagos B."/>
            <person name="Hall J."/>
            <person name="Henson C."/>
            <person name="Hollinger A."/>
            <person name="Honan T."/>
            <person name="Huard M.D."/>
            <person name="Hughes L."/>
            <person name="Hurhula B."/>
            <person name="Husby M.E."/>
            <person name="Kamat A."/>
            <person name="Kanga B."/>
            <person name="Kashin S."/>
            <person name="Khazanovich D."/>
            <person name="Kisner P."/>
            <person name="Lance K."/>
            <person name="Lara M."/>
            <person name="Lee W."/>
            <person name="Lennon N."/>
            <person name="Letendre F."/>
            <person name="LeVine R."/>
            <person name="Lipovsky A."/>
            <person name="Liu X."/>
            <person name="Liu J."/>
            <person name="Liu S."/>
            <person name="Lokyitsang T."/>
            <person name="Lokyitsang Y."/>
            <person name="Lubonja R."/>
            <person name="Lui A."/>
            <person name="MacDonald P."/>
            <person name="Magnisalis V."/>
            <person name="Maru K."/>
            <person name="Matthews C."/>
            <person name="McCusker W."/>
            <person name="McDonough S."/>
            <person name="Mehta T."/>
            <person name="Meldrim J."/>
            <person name="Meneus L."/>
            <person name="Mihai O."/>
            <person name="Mihalev A."/>
            <person name="Mihova T."/>
            <person name="Mittelman R."/>
            <person name="Mlenga V."/>
            <person name="Montmayeur A."/>
            <person name="Mulrain L."/>
            <person name="Navidi A."/>
            <person name="Naylor J."/>
            <person name="Negash T."/>
            <person name="Nguyen T."/>
            <person name="Nguyen N."/>
            <person name="Nicol R."/>
            <person name="Norbu C."/>
            <person name="Norbu N."/>
            <person name="Novod N."/>
            <person name="O'Neill B."/>
            <person name="Osman S."/>
            <person name="Markiewicz E."/>
            <person name="Oyono O.L."/>
            <person name="Patti C."/>
            <person name="Phunkhang P."/>
            <person name="Pierre F."/>
            <person name="Priest M."/>
            <person name="Raghuraman S."/>
            <person name="Rege F."/>
            <person name="Reyes R."/>
            <person name="Rise C."/>
            <person name="Rogov P."/>
            <person name="Ross K."/>
            <person name="Ryan E."/>
            <person name="Settipalli S."/>
            <person name="Shea T."/>
            <person name="Sherpa N."/>
            <person name="Shi L."/>
            <person name="Shih D."/>
            <person name="Sparrow T."/>
            <person name="Spaulding J."/>
            <person name="Stalker J."/>
            <person name="Stange-Thomann N."/>
            <person name="Stavropoulos S."/>
            <person name="Stone C."/>
            <person name="Strader C."/>
            <person name="Tesfaye S."/>
            <person name="Thomson T."/>
            <person name="Thoulutsang Y."/>
            <person name="Thoulutsang D."/>
            <person name="Topham K."/>
            <person name="Topping I."/>
            <person name="Tsamla T."/>
            <person name="Vassiliev H."/>
            <person name="Vo A."/>
            <person name="Wangchuk T."/>
            <person name="Wangdi T."/>
            <person name="Weiand M."/>
            <person name="Wilkinson J."/>
            <person name="Wilson A."/>
            <person name="Yadav S."/>
            <person name="Young G."/>
            <person name="Yu Q."/>
            <person name="Zembek L."/>
            <person name="Zhong D."/>
            <person name="Zimmer A."/>
            <person name="Zwirko Z."/>
            <person name="Jaffe D.B."/>
            <person name="Alvarez P."/>
            <person name="Brockman W."/>
            <person name="Butler J."/>
            <person name="Chin C."/>
            <person name="Gnerre S."/>
            <person name="Grabherr M."/>
            <person name="Kleber M."/>
            <person name="Mauceli E."/>
            <person name="MacCallum I."/>
        </authorList>
    </citation>
    <scope>NUCLEOTIDE SEQUENCE [LARGE SCALE GENOMIC DNA]</scope>
    <source>
        <strain evidence="10">Tucson 15081-1352.22</strain>
    </source>
</reference>
<evidence type="ECO:0000256" key="2">
    <source>
        <dbReference type="ARBA" id="ARBA00022692"/>
    </source>
</evidence>
<dbReference type="PANTHER" id="PTHR19229:SF250">
    <property type="entry name" value="ABC TRANSPORTER DOMAIN-CONTAINING PROTEIN-RELATED"/>
    <property type="match status" value="1"/>
</dbReference>
<dbReference type="eggNOG" id="KOG0059">
    <property type="taxonomic scope" value="Eukaryota"/>
</dbReference>
<evidence type="ECO:0000256" key="5">
    <source>
        <dbReference type="ARBA" id="ARBA00022989"/>
    </source>
</evidence>
<keyword evidence="3" id="KW-0547">Nucleotide-binding</keyword>
<proteinExistence type="predicted"/>
<dbReference type="CDD" id="cd03263">
    <property type="entry name" value="ABC_subfamily_A"/>
    <property type="match status" value="2"/>
</dbReference>
<dbReference type="SUPFAM" id="SSF52540">
    <property type="entry name" value="P-loop containing nucleoside triphosphate hydrolases"/>
    <property type="match status" value="2"/>
</dbReference>
<evidence type="ECO:0000256" key="7">
    <source>
        <dbReference type="SAM" id="Phobius"/>
    </source>
</evidence>
<accession>B4KIX1</accession>
<feature type="domain" description="ABC transporter" evidence="8">
    <location>
        <begin position="457"/>
        <end position="687"/>
    </location>
</feature>
<keyword evidence="2 7" id="KW-0812">Transmembrane</keyword>
<feature type="transmembrane region" description="Helical" evidence="7">
    <location>
        <begin position="261"/>
        <end position="282"/>
    </location>
</feature>
<evidence type="ECO:0000313" key="9">
    <source>
        <dbReference type="EMBL" id="EDW13484.2"/>
    </source>
</evidence>
<dbReference type="InterPro" id="IPR003593">
    <property type="entry name" value="AAA+_ATPase"/>
</dbReference>
<keyword evidence="5 7" id="KW-1133">Transmembrane helix</keyword>
<dbReference type="OrthoDB" id="8061355at2759"/>
<dbReference type="InterPro" id="IPR013525">
    <property type="entry name" value="ABC2_TM"/>
</dbReference>
<feature type="transmembrane region" description="Helical" evidence="7">
    <location>
        <begin position="991"/>
        <end position="1012"/>
    </location>
</feature>
<evidence type="ECO:0000256" key="4">
    <source>
        <dbReference type="ARBA" id="ARBA00022840"/>
    </source>
</evidence>
<dbReference type="EMBL" id="CH933807">
    <property type="protein sequence ID" value="EDW13484.2"/>
    <property type="molecule type" value="Genomic_DNA"/>
</dbReference>
<protein>
    <submittedName>
        <fullName evidence="9">Uncharacterized protein, isoform C</fullName>
    </submittedName>
</protein>
<dbReference type="FunFam" id="3.40.50.300:FF:002470">
    <property type="entry name" value="ABC transporter, putative"/>
    <property type="match status" value="1"/>
</dbReference>
<dbReference type="FunCoup" id="B4KIX1">
    <property type="interactions" value="43"/>
</dbReference>
<dbReference type="Pfam" id="PF12698">
    <property type="entry name" value="ABC2_membrane_3"/>
    <property type="match status" value="1"/>
</dbReference>
<dbReference type="HOGENOM" id="CLU_000604_19_1_1"/>
<dbReference type="PROSITE" id="PS50893">
    <property type="entry name" value="ABC_TRANSPORTER_2"/>
    <property type="match status" value="2"/>
</dbReference>
<feature type="transmembrane region" description="Helical" evidence="7">
    <location>
        <begin position="218"/>
        <end position="241"/>
    </location>
</feature>
<feature type="transmembrane region" description="Helical" evidence="7">
    <location>
        <begin position="316"/>
        <end position="342"/>
    </location>
</feature>
<evidence type="ECO:0000256" key="3">
    <source>
        <dbReference type="ARBA" id="ARBA00022741"/>
    </source>
</evidence>
<dbReference type="GO" id="GO:0005319">
    <property type="term" value="F:lipid transporter activity"/>
    <property type="evidence" value="ECO:0007669"/>
    <property type="project" value="TreeGrafter"/>
</dbReference>
<keyword evidence="10" id="KW-1185">Reference proteome</keyword>
<dbReference type="Proteomes" id="UP000009192">
    <property type="component" value="Unassembled WGS sequence"/>
</dbReference>
<evidence type="ECO:0000256" key="6">
    <source>
        <dbReference type="ARBA" id="ARBA00023136"/>
    </source>
</evidence>
<feature type="transmembrane region" description="Helical" evidence="7">
    <location>
        <begin position="289"/>
        <end position="310"/>
    </location>
</feature>
<keyword evidence="4" id="KW-0067">ATP-binding</keyword>
<sequence>MACSRLLFLPFWWKNWLNLRYNWKILVTIFTIWTAVQWTYLHLSNKSSETQFEEFEIKDHDSLLRYFPGNDYDSVYYAPITENTRRLMDLVGNELGIQYERIREYNNSAEMQFDMEQQCRGSCFAINFQSLPDLGTGSGIKYSVSSNRIRSSPKKRFVNDDEINHQKNDDEYIREGFFTLQHVIDLQYMRYQQLDPRYELLVNVIPNLELGPADSYRLVNFGTLFSILFKMLLLSTFLVPLVEEKQNGINEFLNLVTPMSFLNGLSFFILRILLYGCFLVINLTIAWKYGALGSIHFIYIFTLYLLYIIASMSYSYLISVCFFSVFYAKIGGLILLIIPYVFSIVRGWITNLAFKLFSTNAFLEGLDVLQTFCNKHRNFELSDLTRVIKDDFSSILTVYVTLICQIMFYALLYNYLVCVFPGPGGLKRPFLFFLNPETYKKRQRNEYTTAERGTHAIIIKNLCKKFKTSKRNTHIADHLDMTINNKEITVLLGHNGAGKTTMMNMIMGIVPKDAGNILVCSERDVASYRHLIGFCPQHSVFMSYMTCQQHLEFFSQLRGATRSDAQHWAELRLRKLNLADKANEYGCMLSGGMKRRLSLGIAIAGNTKIVILDEPSSGLDIESRRELWDILLELRKEKAILVTTHYMEEAEELGDTICILANGKLERTGSPLELKRKYGNGYCLKLETHENFNKDAIIFEIRRFIENASVENFVKPTVYIRLPYDFDLKYHDMLRSLEGAKERLGIITISIADTSLESVFLNCAGGTDQVDKPDDTRNSESALIHPYKRLTNIEPHFLQLIAAIFYKKWTFLSKEWCYAVYMLSIFMFGIVFAVLLMHYMSVVNNEYSLPLKLTQLRTGSVYIYNPSGYDTQFEQHLRQYIQDSGLNAKTLVVRENFTMNEELKQMQRDNLAEFLEDTIGLITIDGADRGTGEKPSIQMYWASNRYHSSIILLNMVDTCMLQQLGGQEKSFIDASYEPIRRFVSDVSSARLEYFAVIVSAANFFYMFYYIVLPFGEHVNGFRQLQPMSRFTYWWATFVFDSLLHGIVCLMLFLMQRLFMPDELYKVEEQKLIAWSLFFYGCSYLPILYVLGNNFKSISTISTYLLLMFIVSEIAPLITSGNIQAMKLHETKIAFLCFLPDFNLNHQLRLINENLLAQRKKSSVAPPSTGVFFAYALVVLFLVMCFFTIVLENKYYRRKLVDFFHGKSCKIPPKSSSTSAAIGISSQMEMENINDCISEEQQANRLLTDNSHDYPLIVSNLRKSYAGKPAVCGISFTAKPGECFGLLGVNGAGKTTTFQMITANEIFDSGHIRINGIDIRENEVLFRQQFGYCPQYDALNQFMTAEQSLRLMALLRGLSLRTEDSAQAVKNNVEYWLKKMDLLKYRHVAVKNYSGGTKRKLMAAMALIGEPSLVLLDEPTTGVDPKSRRLLWKCVKDLQAENRTVVLTSHSMDECEELCNRLAIMANGKFKCLNNICALKRLCGFTIKLKMRIDMDTETNINTITDMLKQEFNQLDLRENHAGSLTYFVCTEEQIIWSGVFKTTQDLAKNLKNIIEHYSVNECTLEDIFLKFEKHSKSILHSTSGSQNYV</sequence>
<feature type="transmembrane region" description="Helical" evidence="7">
    <location>
        <begin position="1170"/>
        <end position="1190"/>
    </location>
</feature>
<dbReference type="InterPro" id="IPR027417">
    <property type="entry name" value="P-loop_NTPase"/>
</dbReference>
<name>B4KIX1_DROMO</name>
<dbReference type="InterPro" id="IPR056264">
    <property type="entry name" value="R2_ABCA1-4-like"/>
</dbReference>
<dbReference type="PANTHER" id="PTHR19229">
    <property type="entry name" value="ATP-BINDING CASSETTE TRANSPORTER SUBFAMILY A ABCA"/>
    <property type="match status" value="1"/>
</dbReference>
<dbReference type="FunFam" id="3.40.50.300:FF:000436">
    <property type="entry name" value="ATP binding cassette subfamily A member 9"/>
    <property type="match status" value="1"/>
</dbReference>
<dbReference type="InterPro" id="IPR003439">
    <property type="entry name" value="ABC_transporter-like_ATP-bd"/>
</dbReference>
<dbReference type="InParanoid" id="B4KIX1"/>
<comment type="subcellular location">
    <subcellularLocation>
        <location evidence="1">Membrane</location>
        <topology evidence="1">Multi-pass membrane protein</topology>
    </subcellularLocation>
</comment>
<evidence type="ECO:0000259" key="8">
    <source>
        <dbReference type="PROSITE" id="PS50893"/>
    </source>
</evidence>
<dbReference type="InterPro" id="IPR017871">
    <property type="entry name" value="ABC_transporter-like_CS"/>
</dbReference>
<dbReference type="GO" id="GO:0140359">
    <property type="term" value="F:ABC-type transporter activity"/>
    <property type="evidence" value="ECO:0007669"/>
    <property type="project" value="InterPro"/>
</dbReference>
<dbReference type="GO" id="GO:0016887">
    <property type="term" value="F:ATP hydrolysis activity"/>
    <property type="evidence" value="ECO:0007669"/>
    <property type="project" value="InterPro"/>
</dbReference>
<dbReference type="InterPro" id="IPR026082">
    <property type="entry name" value="ABCA"/>
</dbReference>
<keyword evidence="6 7" id="KW-0472">Membrane</keyword>
<evidence type="ECO:0000313" key="10">
    <source>
        <dbReference type="Proteomes" id="UP000009192"/>
    </source>
</evidence>
<feature type="transmembrane region" description="Helical" evidence="7">
    <location>
        <begin position="396"/>
        <end position="416"/>
    </location>
</feature>
<dbReference type="GO" id="GO:0005524">
    <property type="term" value="F:ATP binding"/>
    <property type="evidence" value="ECO:0007669"/>
    <property type="project" value="UniProtKB-KW"/>
</dbReference>
<organism evidence="9 10">
    <name type="scientific">Drosophila mojavensis</name>
    <name type="common">Fruit fly</name>
    <dbReference type="NCBI Taxonomy" id="7230"/>
    <lineage>
        <taxon>Eukaryota</taxon>
        <taxon>Metazoa</taxon>
        <taxon>Ecdysozoa</taxon>
        <taxon>Arthropoda</taxon>
        <taxon>Hexapoda</taxon>
        <taxon>Insecta</taxon>
        <taxon>Pterygota</taxon>
        <taxon>Neoptera</taxon>
        <taxon>Endopterygota</taxon>
        <taxon>Diptera</taxon>
        <taxon>Brachycera</taxon>
        <taxon>Muscomorpha</taxon>
        <taxon>Ephydroidea</taxon>
        <taxon>Drosophilidae</taxon>
        <taxon>Drosophila</taxon>
    </lineage>
</organism>
<feature type="transmembrane region" description="Helical" evidence="7">
    <location>
        <begin position="21"/>
        <end position="41"/>
    </location>
</feature>